<dbReference type="GO" id="GO:0006644">
    <property type="term" value="P:phospholipid metabolic process"/>
    <property type="evidence" value="ECO:0007669"/>
    <property type="project" value="InterPro"/>
</dbReference>
<keyword evidence="1" id="KW-1133">Transmembrane helix</keyword>
<feature type="transmembrane region" description="Helical" evidence="1">
    <location>
        <begin position="706"/>
        <end position="724"/>
    </location>
</feature>
<dbReference type="EMBL" id="RKHY01000001">
    <property type="protein sequence ID" value="ROS42328.1"/>
    <property type="molecule type" value="Genomic_DNA"/>
</dbReference>
<feature type="transmembrane region" description="Helical" evidence="1">
    <location>
        <begin position="388"/>
        <end position="408"/>
    </location>
</feature>
<evidence type="ECO:0000313" key="2">
    <source>
        <dbReference type="EMBL" id="ROS42328.1"/>
    </source>
</evidence>
<feature type="transmembrane region" description="Helical" evidence="1">
    <location>
        <begin position="303"/>
        <end position="320"/>
    </location>
</feature>
<keyword evidence="1" id="KW-0812">Transmembrane</keyword>
<feature type="transmembrane region" description="Helical" evidence="1">
    <location>
        <begin position="618"/>
        <end position="639"/>
    </location>
</feature>
<feature type="transmembrane region" description="Helical" evidence="1">
    <location>
        <begin position="578"/>
        <end position="598"/>
    </location>
</feature>
<gene>
    <name evidence="2" type="ORF">EDD35_4715</name>
</gene>
<evidence type="ECO:0000313" key="3">
    <source>
        <dbReference type="Proteomes" id="UP000274843"/>
    </source>
</evidence>
<feature type="transmembrane region" description="Helical" evidence="1">
    <location>
        <begin position="547"/>
        <end position="566"/>
    </location>
</feature>
<sequence>MAAEAAPLPLWEAMISPATFTDHPPPGPGTTPVPRVRRRLATSAWLLVLSLAVVTFGFVASRPASPPDAGPPTGGALAAQQAIEALVHPGPQATALDLLPADFTQVTGVVPGQMQARDGTVRAVHVDGGCSTPWGDDNTKWDYAVPCKAHDLGYDLLRYAAAVGHPLGQDVREALDQRLSDDMHAACVINPVDSPRTCRVVASLYSAGLVVNSWHQRWGPPVGDPIGPLLAGVAVIGCLLIFRLRGWLQHRHARVATPPPPATRAPPAPLSPWVTLGVGSLVLLILGESAIALARWAGVGADWLWPLTWVAQLASVFFFAGGRANAAGWRATRDSGGGYRQYLAHRASWLLRPALIFVVVALLVPLALELLGIPEGTNAAIMRIALHPLWLLGIYLLTVVATPLMLALHRRAAAASVAGLLAFVVLAEMAARALGSPIPRYLAAFGLALLAQQVAFGRIRTSNRLLLVGVAAAGATGLALLTTVGGLSRDLLGAPGAPPALSGPTLPVLLLGATQIGLLGLAAKPLARLTTRCAGAARLAMRAPMSLYLGFLAAMLLVVALVYLPGHPAAIFGWLGDPRTWFALALLAVPALMVFWWFERHPRETAVPVADHPGSGGWLAHAATMLGIGFAVVGLFGFALTRFGGDDGSILGLPVDPIQNLIQLLIGVFLLHTVRTGLSGARSTWIVTGIACVPALLSAADPVTMAVHGVTALIALAAVASTLVSTKAVAQNT</sequence>
<proteinExistence type="predicted"/>
<feature type="transmembrane region" description="Helical" evidence="1">
    <location>
        <begin position="466"/>
        <end position="488"/>
    </location>
</feature>
<evidence type="ECO:0000256" key="1">
    <source>
        <dbReference type="SAM" id="Phobius"/>
    </source>
</evidence>
<feature type="transmembrane region" description="Helical" evidence="1">
    <location>
        <begin position="226"/>
        <end position="244"/>
    </location>
</feature>
<feature type="transmembrane region" description="Helical" evidence="1">
    <location>
        <begin position="508"/>
        <end position="527"/>
    </location>
</feature>
<dbReference type="Gene3D" id="1.20.90.10">
    <property type="entry name" value="Phospholipase A2 domain"/>
    <property type="match status" value="1"/>
</dbReference>
<protein>
    <submittedName>
        <fullName evidence="2">Phospholipase A2-like protein</fullName>
    </submittedName>
</protein>
<keyword evidence="3" id="KW-1185">Reference proteome</keyword>
<feature type="transmembrane region" description="Helical" evidence="1">
    <location>
        <begin position="349"/>
        <end position="368"/>
    </location>
</feature>
<reference evidence="2 3" key="1">
    <citation type="submission" date="2018-11" db="EMBL/GenBank/DDBJ databases">
        <title>Sequencing the genomes of 1000 actinobacteria strains.</title>
        <authorList>
            <person name="Klenk H.-P."/>
        </authorList>
    </citation>
    <scope>NUCLEOTIDE SEQUENCE [LARGE SCALE GENOMIC DNA]</scope>
    <source>
        <strain evidence="2 3">DSM 44348</strain>
    </source>
</reference>
<dbReference type="AlphaFoldDB" id="A0A3N2H089"/>
<keyword evidence="1" id="KW-0472">Membrane</keyword>
<dbReference type="SUPFAM" id="SSF48619">
    <property type="entry name" value="Phospholipase A2, PLA2"/>
    <property type="match status" value="1"/>
</dbReference>
<name>A0A3N2H089_9PSEU</name>
<dbReference type="Proteomes" id="UP000274843">
    <property type="component" value="Unassembled WGS sequence"/>
</dbReference>
<comment type="caution">
    <text evidence="2">The sequence shown here is derived from an EMBL/GenBank/DDBJ whole genome shotgun (WGS) entry which is preliminary data.</text>
</comment>
<feature type="transmembrane region" description="Helical" evidence="1">
    <location>
        <begin position="441"/>
        <end position="459"/>
    </location>
</feature>
<feature type="transmembrane region" description="Helical" evidence="1">
    <location>
        <begin position="683"/>
        <end position="700"/>
    </location>
</feature>
<dbReference type="InterPro" id="IPR036444">
    <property type="entry name" value="PLipase_A2_dom_sf"/>
</dbReference>
<accession>A0A3N2H089</accession>
<organism evidence="2 3">
    <name type="scientific">Amycolatopsis thermoflava</name>
    <dbReference type="NCBI Taxonomy" id="84480"/>
    <lineage>
        <taxon>Bacteria</taxon>
        <taxon>Bacillati</taxon>
        <taxon>Actinomycetota</taxon>
        <taxon>Actinomycetes</taxon>
        <taxon>Pseudonocardiales</taxon>
        <taxon>Pseudonocardiaceae</taxon>
        <taxon>Amycolatopsis</taxon>
        <taxon>Amycolatopsis methanolica group</taxon>
    </lineage>
</organism>
<feature type="transmembrane region" description="Helical" evidence="1">
    <location>
        <begin position="415"/>
        <end position="435"/>
    </location>
</feature>
<feature type="transmembrane region" description="Helical" evidence="1">
    <location>
        <begin position="273"/>
        <end position="297"/>
    </location>
</feature>
<feature type="transmembrane region" description="Helical" evidence="1">
    <location>
        <begin position="651"/>
        <end position="671"/>
    </location>
</feature>
<dbReference type="GO" id="GO:0004623">
    <property type="term" value="F:phospholipase A2 activity"/>
    <property type="evidence" value="ECO:0007669"/>
    <property type="project" value="InterPro"/>
</dbReference>
<dbReference type="GO" id="GO:0050482">
    <property type="term" value="P:arachidonate secretion"/>
    <property type="evidence" value="ECO:0007669"/>
    <property type="project" value="InterPro"/>
</dbReference>